<evidence type="ECO:0000256" key="10">
    <source>
        <dbReference type="ARBA" id="ARBA00023163"/>
    </source>
</evidence>
<dbReference type="InterPro" id="IPR008332">
    <property type="entry name" value="MethylG_MeTrfase_N"/>
</dbReference>
<keyword evidence="11" id="KW-0234">DNA repair</keyword>
<dbReference type="InterPro" id="IPR004026">
    <property type="entry name" value="Ada_DNA_repair_Zn-bd"/>
</dbReference>
<dbReference type="EC" id="2.1.1.63" evidence="4"/>
<dbReference type="CDD" id="cd06445">
    <property type="entry name" value="ATase"/>
    <property type="match status" value="1"/>
</dbReference>
<dbReference type="InterPro" id="IPR035451">
    <property type="entry name" value="Ada-like_dom_sf"/>
</dbReference>
<dbReference type="PROSITE" id="PS01124">
    <property type="entry name" value="HTH_ARAC_FAMILY_2"/>
    <property type="match status" value="1"/>
</dbReference>
<dbReference type="InterPro" id="IPR009057">
    <property type="entry name" value="Homeodomain-like_sf"/>
</dbReference>
<dbReference type="InterPro" id="IPR014048">
    <property type="entry name" value="MethylDNA_cys_MeTrfase_DNA-bd"/>
</dbReference>
<evidence type="ECO:0000256" key="8">
    <source>
        <dbReference type="ARBA" id="ARBA00023015"/>
    </source>
</evidence>
<dbReference type="Proteomes" id="UP000216913">
    <property type="component" value="Unassembled WGS sequence"/>
</dbReference>
<dbReference type="FunFam" id="1.10.10.10:FF:000214">
    <property type="entry name" value="Methylated-DNA--protein-cysteine methyltransferase"/>
    <property type="match status" value="1"/>
</dbReference>
<keyword evidence="10" id="KW-0804">Transcription</keyword>
<proteinExistence type="inferred from homology"/>
<dbReference type="SUPFAM" id="SSF46689">
    <property type="entry name" value="Homeodomain-like"/>
    <property type="match status" value="1"/>
</dbReference>
<dbReference type="NCBIfam" id="NF011964">
    <property type="entry name" value="PRK15435.1"/>
    <property type="match status" value="1"/>
</dbReference>
<evidence type="ECO:0000256" key="12">
    <source>
        <dbReference type="ARBA" id="ARBA00049348"/>
    </source>
</evidence>
<evidence type="ECO:0000313" key="14">
    <source>
        <dbReference type="EMBL" id="OZI55322.1"/>
    </source>
</evidence>
<dbReference type="InterPro" id="IPR036631">
    <property type="entry name" value="MGMT_N_sf"/>
</dbReference>
<protein>
    <recommendedName>
        <fullName evidence="4">methylated-DNA--[protein]-cysteine S-methyltransferase</fullName>
        <ecNumber evidence="4">2.1.1.63</ecNumber>
    </recommendedName>
</protein>
<evidence type="ECO:0000256" key="11">
    <source>
        <dbReference type="ARBA" id="ARBA00023204"/>
    </source>
</evidence>
<dbReference type="RefSeq" id="WP_094798377.1">
    <property type="nucleotide sequence ID" value="NZ_NEVP01000001.1"/>
</dbReference>
<comment type="catalytic activity">
    <reaction evidence="12">
        <text>a 6-O-methyl-2'-deoxyguanosine in DNA + L-cysteinyl-[protein] = S-methyl-L-cysteinyl-[protein] + a 2'-deoxyguanosine in DNA</text>
        <dbReference type="Rhea" id="RHEA:24000"/>
        <dbReference type="Rhea" id="RHEA-COMP:10131"/>
        <dbReference type="Rhea" id="RHEA-COMP:10132"/>
        <dbReference type="Rhea" id="RHEA-COMP:11367"/>
        <dbReference type="Rhea" id="RHEA-COMP:11368"/>
        <dbReference type="ChEBI" id="CHEBI:29950"/>
        <dbReference type="ChEBI" id="CHEBI:82612"/>
        <dbReference type="ChEBI" id="CHEBI:85445"/>
        <dbReference type="ChEBI" id="CHEBI:85448"/>
        <dbReference type="EC" id="2.1.1.63"/>
    </reaction>
</comment>
<dbReference type="EMBL" id="NEVP01000001">
    <property type="protein sequence ID" value="OZI55322.1"/>
    <property type="molecule type" value="Genomic_DNA"/>
</dbReference>
<comment type="cofactor">
    <cofactor evidence="2">
        <name>Zn(2+)</name>
        <dbReference type="ChEBI" id="CHEBI:29105"/>
    </cofactor>
</comment>
<comment type="caution">
    <text evidence="14">The sequence shown here is derived from an EMBL/GenBank/DDBJ whole genome shotgun (WGS) entry which is preliminary data.</text>
</comment>
<dbReference type="SMART" id="SM00342">
    <property type="entry name" value="HTH_ARAC"/>
    <property type="match status" value="1"/>
</dbReference>
<sequence length="370" mass="39146">MTVTLDPPAAGPMPLSLAHDPRWAAVVARDRSADGLFVYAVKTTGVYGRPSSAARLPRRENVEFFDSPAAAEAAGYRPSRHIAADQTQVGHQHAALVAQACRLIDASDEIPSLARLAQRAGMSPYHFHRVFKAVTGLTPKAYAAAQQARRVREQLADAGTVTDAIYASGFNSNSRFYASSKERLGMTPRAYKAGGANQEIRFAVAQCSLGALLVAASEAGICAIQLGDDPDALVRSLQDRFPRAALIGADAAFETVVARVVGLVEAPALGMALPLDVRGTAFQERVWQALREIPAGQTATYADIARRIGAPGAVRAVAQACGANPVAVAIPCHRVVRTDGGLSGYRWGVARKQELLRREGAWPSAGAEGE</sequence>
<comment type="similarity">
    <text evidence="3">Belongs to the MGMT family.</text>
</comment>
<dbReference type="GO" id="GO:0032259">
    <property type="term" value="P:methylation"/>
    <property type="evidence" value="ECO:0007669"/>
    <property type="project" value="UniProtKB-KW"/>
</dbReference>
<dbReference type="GO" id="GO:0006281">
    <property type="term" value="P:DNA repair"/>
    <property type="evidence" value="ECO:0007669"/>
    <property type="project" value="UniProtKB-KW"/>
</dbReference>
<dbReference type="GO" id="GO:0003700">
    <property type="term" value="F:DNA-binding transcription factor activity"/>
    <property type="evidence" value="ECO:0007669"/>
    <property type="project" value="InterPro"/>
</dbReference>
<gene>
    <name evidence="14" type="ORF">CAL25_02620</name>
</gene>
<keyword evidence="7" id="KW-0227">DNA damage</keyword>
<keyword evidence="15" id="KW-1185">Reference proteome</keyword>
<dbReference type="GO" id="GO:0043565">
    <property type="term" value="F:sequence-specific DNA binding"/>
    <property type="evidence" value="ECO:0007669"/>
    <property type="project" value="InterPro"/>
</dbReference>
<evidence type="ECO:0000259" key="13">
    <source>
        <dbReference type="PROSITE" id="PS01124"/>
    </source>
</evidence>
<dbReference type="PIRSF" id="PIRSF000409">
    <property type="entry name" value="Ada"/>
    <property type="match status" value="1"/>
</dbReference>
<dbReference type="Gene3D" id="3.40.10.10">
    <property type="entry name" value="DNA Methylphosphotriester Repair Domain"/>
    <property type="match status" value="1"/>
</dbReference>
<dbReference type="SUPFAM" id="SSF53155">
    <property type="entry name" value="Methylated DNA-protein cysteine methyltransferase domain"/>
    <property type="match status" value="1"/>
</dbReference>
<organism evidence="14 15">
    <name type="scientific">Bordetella genomosp. 5</name>
    <dbReference type="NCBI Taxonomy" id="1395608"/>
    <lineage>
        <taxon>Bacteria</taxon>
        <taxon>Pseudomonadati</taxon>
        <taxon>Pseudomonadota</taxon>
        <taxon>Betaproteobacteria</taxon>
        <taxon>Burkholderiales</taxon>
        <taxon>Alcaligenaceae</taxon>
        <taxon>Bordetella</taxon>
    </lineage>
</organism>
<dbReference type="Pfam" id="PF12833">
    <property type="entry name" value="HTH_18"/>
    <property type="match status" value="1"/>
</dbReference>
<evidence type="ECO:0000256" key="9">
    <source>
        <dbReference type="ARBA" id="ARBA00023159"/>
    </source>
</evidence>
<dbReference type="NCBIfam" id="TIGR00589">
    <property type="entry name" value="ogt"/>
    <property type="match status" value="1"/>
</dbReference>
<keyword evidence="5 14" id="KW-0489">Methyltransferase</keyword>
<dbReference type="PROSITE" id="PS00374">
    <property type="entry name" value="MGMT"/>
    <property type="match status" value="1"/>
</dbReference>
<dbReference type="PANTHER" id="PTHR10815">
    <property type="entry name" value="METHYLATED-DNA--PROTEIN-CYSTEINE METHYLTRANSFERASE"/>
    <property type="match status" value="1"/>
</dbReference>
<evidence type="ECO:0000313" key="15">
    <source>
        <dbReference type="Proteomes" id="UP000216913"/>
    </source>
</evidence>
<feature type="domain" description="HTH araC/xylS-type" evidence="13">
    <location>
        <begin position="112"/>
        <end position="194"/>
    </location>
</feature>
<keyword evidence="8" id="KW-0805">Transcription regulation</keyword>
<dbReference type="Gene3D" id="3.30.160.70">
    <property type="entry name" value="Methylated DNA-protein cysteine methyltransferase domain"/>
    <property type="match status" value="1"/>
</dbReference>
<evidence type="ECO:0000256" key="6">
    <source>
        <dbReference type="ARBA" id="ARBA00022679"/>
    </source>
</evidence>
<dbReference type="Pfam" id="PF01035">
    <property type="entry name" value="DNA_binding_1"/>
    <property type="match status" value="1"/>
</dbReference>
<keyword evidence="9" id="KW-0010">Activator</keyword>
<evidence type="ECO:0000256" key="4">
    <source>
        <dbReference type="ARBA" id="ARBA00011918"/>
    </source>
</evidence>
<evidence type="ECO:0000256" key="7">
    <source>
        <dbReference type="ARBA" id="ARBA00022763"/>
    </source>
</evidence>
<dbReference type="GO" id="GO:0008270">
    <property type="term" value="F:zinc ion binding"/>
    <property type="evidence" value="ECO:0007669"/>
    <property type="project" value="InterPro"/>
</dbReference>
<keyword evidence="6 14" id="KW-0808">Transferase</keyword>
<dbReference type="AlphaFoldDB" id="A0A261U1L8"/>
<dbReference type="InterPro" id="IPR036388">
    <property type="entry name" value="WH-like_DNA-bd_sf"/>
</dbReference>
<evidence type="ECO:0000256" key="5">
    <source>
        <dbReference type="ARBA" id="ARBA00022603"/>
    </source>
</evidence>
<dbReference type="InterPro" id="IPR018060">
    <property type="entry name" value="HTH_AraC"/>
</dbReference>
<dbReference type="Gene3D" id="1.10.10.60">
    <property type="entry name" value="Homeodomain-like"/>
    <property type="match status" value="2"/>
</dbReference>
<dbReference type="SUPFAM" id="SSF57884">
    <property type="entry name" value="Ada DNA repair protein, N-terminal domain (N-Ada 10)"/>
    <property type="match status" value="1"/>
</dbReference>
<dbReference type="Gene3D" id="1.10.10.10">
    <property type="entry name" value="Winged helix-like DNA-binding domain superfamily/Winged helix DNA-binding domain"/>
    <property type="match status" value="1"/>
</dbReference>
<evidence type="ECO:0000256" key="3">
    <source>
        <dbReference type="ARBA" id="ARBA00008711"/>
    </source>
</evidence>
<dbReference type="SUPFAM" id="SSF46767">
    <property type="entry name" value="Methylated DNA-protein cysteine methyltransferase, C-terminal domain"/>
    <property type="match status" value="1"/>
</dbReference>
<dbReference type="PANTHER" id="PTHR10815:SF14">
    <property type="entry name" value="BIFUNCTIONAL TRANSCRIPTIONAL ACTIVATOR_DNA REPAIR ENZYME ADA"/>
    <property type="match status" value="1"/>
</dbReference>
<accession>A0A261U1L8</accession>
<dbReference type="InterPro" id="IPR036217">
    <property type="entry name" value="MethylDNA_cys_MeTrfase_DNAb"/>
</dbReference>
<comment type="catalytic activity">
    <reaction evidence="1">
        <text>a 4-O-methyl-thymidine in DNA + L-cysteinyl-[protein] = a thymidine in DNA + S-methyl-L-cysteinyl-[protein]</text>
        <dbReference type="Rhea" id="RHEA:53428"/>
        <dbReference type="Rhea" id="RHEA-COMP:10131"/>
        <dbReference type="Rhea" id="RHEA-COMP:10132"/>
        <dbReference type="Rhea" id="RHEA-COMP:13555"/>
        <dbReference type="Rhea" id="RHEA-COMP:13556"/>
        <dbReference type="ChEBI" id="CHEBI:29950"/>
        <dbReference type="ChEBI" id="CHEBI:82612"/>
        <dbReference type="ChEBI" id="CHEBI:137386"/>
        <dbReference type="ChEBI" id="CHEBI:137387"/>
        <dbReference type="EC" id="2.1.1.63"/>
    </reaction>
</comment>
<reference evidence="14 15" key="1">
    <citation type="submission" date="2017-05" db="EMBL/GenBank/DDBJ databases">
        <title>Complete and WGS of Bordetella genogroups.</title>
        <authorList>
            <person name="Spilker T."/>
            <person name="LiPuma J."/>
        </authorList>
    </citation>
    <scope>NUCLEOTIDE SEQUENCE [LARGE SCALE GENOMIC DNA]</scope>
    <source>
        <strain evidence="14 15">AU10456</strain>
    </source>
</reference>
<name>A0A261U1L8_9BORD</name>
<evidence type="ECO:0000256" key="1">
    <source>
        <dbReference type="ARBA" id="ARBA00001286"/>
    </source>
</evidence>
<dbReference type="Pfam" id="PF02805">
    <property type="entry name" value="Ada_Zn_binding"/>
    <property type="match status" value="1"/>
</dbReference>
<dbReference type="OrthoDB" id="9802228at2"/>
<dbReference type="InterPro" id="IPR016221">
    <property type="entry name" value="Bifunct_regulatory_prot_Ada"/>
</dbReference>
<evidence type="ECO:0000256" key="2">
    <source>
        <dbReference type="ARBA" id="ARBA00001947"/>
    </source>
</evidence>
<dbReference type="InterPro" id="IPR001497">
    <property type="entry name" value="MethylDNA_cys_MeTrfase_AS"/>
</dbReference>
<dbReference type="Pfam" id="PF02870">
    <property type="entry name" value="Methyltransf_1N"/>
    <property type="match status" value="1"/>
</dbReference>
<dbReference type="GO" id="GO:0003908">
    <property type="term" value="F:methylated-DNA-[protein]-cysteine S-methyltransferase activity"/>
    <property type="evidence" value="ECO:0007669"/>
    <property type="project" value="UniProtKB-EC"/>
</dbReference>